<dbReference type="EMBL" id="JAODUO010001604">
    <property type="protein sequence ID" value="KAK2161082.1"/>
    <property type="molecule type" value="Genomic_DNA"/>
</dbReference>
<sequence length="95" mass="10883">MLWDHNFGLQVNIHVVNNKSAIITLHATEQLQLRYLCLGLFKNTFVNICCLLPPSVYKCSSYYCSVGYLNKHFKTMTRLQCHQCDSGIVCQLPTV</sequence>
<dbReference type="Proteomes" id="UP001209878">
    <property type="component" value="Unassembled WGS sequence"/>
</dbReference>
<dbReference type="AlphaFoldDB" id="A0AAD9JXB7"/>
<organism evidence="1 2">
    <name type="scientific">Ridgeia piscesae</name>
    <name type="common">Tubeworm</name>
    <dbReference type="NCBI Taxonomy" id="27915"/>
    <lineage>
        <taxon>Eukaryota</taxon>
        <taxon>Metazoa</taxon>
        <taxon>Spiralia</taxon>
        <taxon>Lophotrochozoa</taxon>
        <taxon>Annelida</taxon>
        <taxon>Polychaeta</taxon>
        <taxon>Sedentaria</taxon>
        <taxon>Canalipalpata</taxon>
        <taxon>Sabellida</taxon>
        <taxon>Siboglinidae</taxon>
        <taxon>Ridgeia</taxon>
    </lineage>
</organism>
<accession>A0AAD9JXB7</accession>
<protein>
    <submittedName>
        <fullName evidence="1">Uncharacterized protein</fullName>
    </submittedName>
</protein>
<proteinExistence type="predicted"/>
<gene>
    <name evidence="1" type="ORF">NP493_1603g00004</name>
</gene>
<name>A0AAD9JXB7_RIDPI</name>
<comment type="caution">
    <text evidence="1">The sequence shown here is derived from an EMBL/GenBank/DDBJ whole genome shotgun (WGS) entry which is preliminary data.</text>
</comment>
<reference evidence="1" key="1">
    <citation type="journal article" date="2023" name="Mol. Biol. Evol.">
        <title>Third-Generation Sequencing Reveals the Adaptive Role of the Epigenome in Three Deep-Sea Polychaetes.</title>
        <authorList>
            <person name="Perez M."/>
            <person name="Aroh O."/>
            <person name="Sun Y."/>
            <person name="Lan Y."/>
            <person name="Juniper S.K."/>
            <person name="Young C.R."/>
            <person name="Angers B."/>
            <person name="Qian P.Y."/>
        </authorList>
    </citation>
    <scope>NUCLEOTIDE SEQUENCE</scope>
    <source>
        <strain evidence="1">R07B-5</strain>
    </source>
</reference>
<evidence type="ECO:0000313" key="2">
    <source>
        <dbReference type="Proteomes" id="UP001209878"/>
    </source>
</evidence>
<keyword evidence="2" id="KW-1185">Reference proteome</keyword>
<evidence type="ECO:0000313" key="1">
    <source>
        <dbReference type="EMBL" id="KAK2161082.1"/>
    </source>
</evidence>